<dbReference type="STRING" id="329046.A0A1Y2CED3"/>
<reference evidence="15 16" key="1">
    <citation type="submission" date="2016-07" db="EMBL/GenBank/DDBJ databases">
        <title>Pervasive Adenine N6-methylation of Active Genes in Fungi.</title>
        <authorList>
            <consortium name="DOE Joint Genome Institute"/>
            <person name="Mondo S.J."/>
            <person name="Dannebaum R.O."/>
            <person name="Kuo R.C."/>
            <person name="Labutti K."/>
            <person name="Haridas S."/>
            <person name="Kuo A."/>
            <person name="Salamov A."/>
            <person name="Ahrendt S.R."/>
            <person name="Lipzen A."/>
            <person name="Sullivan W."/>
            <person name="Andreopoulos W.B."/>
            <person name="Clum A."/>
            <person name="Lindquist E."/>
            <person name="Daum C."/>
            <person name="Ramamoorthy G.K."/>
            <person name="Gryganskyi A."/>
            <person name="Culley D."/>
            <person name="Magnuson J.K."/>
            <person name="James T.Y."/>
            <person name="O'Malley M.A."/>
            <person name="Stajich J.E."/>
            <person name="Spatafora J.W."/>
            <person name="Visel A."/>
            <person name="Grigoriev I.V."/>
        </authorList>
    </citation>
    <scope>NUCLEOTIDE SEQUENCE [LARGE SCALE GENOMIC DNA]</scope>
    <source>
        <strain evidence="15 16">JEL800</strain>
    </source>
</reference>
<dbReference type="InterPro" id="IPR026050">
    <property type="entry name" value="C1GALT1/C1GALT1_chp1"/>
</dbReference>
<keyword evidence="8" id="KW-0547">Nucleotide-binding</keyword>
<comment type="subcellular location">
    <subcellularLocation>
        <location evidence="1">Membrane</location>
        <topology evidence="1">Single-pass type II membrane protein</topology>
    </subcellularLocation>
</comment>
<comment type="pathway">
    <text evidence="2">Protein modification; protein glycosylation.</text>
</comment>
<evidence type="ECO:0000256" key="12">
    <source>
        <dbReference type="SAM" id="SignalP"/>
    </source>
</evidence>
<evidence type="ECO:0000256" key="5">
    <source>
        <dbReference type="ARBA" id="ARBA00022676"/>
    </source>
</evidence>
<name>A0A1Y2CED3_9FUNG</name>
<protein>
    <recommendedName>
        <fullName evidence="4">N-acetylgalactosaminide beta-1,3-galactosyltransferase</fullName>
        <ecNumber evidence="4">2.4.1.122</ecNumber>
    </recommendedName>
</protein>
<dbReference type="GO" id="GO:0016020">
    <property type="term" value="C:membrane"/>
    <property type="evidence" value="ECO:0007669"/>
    <property type="project" value="UniProtKB-SubCell"/>
</dbReference>
<sequence length="450" mass="50402">MRKGLAASIIASLLLVLIVYTFGSRLEPRSPSFEAETFSAKMQRLQSDNHLLRPQKPSTKHPKSNRFAQFAVALKTGGETLHERVPMQLLTFLSEVDNIVLIGDTSAKIGERNVVDVYTDLYAKTRKKLGIVEVGAEDEPFKRTIKKEDVNAFKNQGQGKRVISGQDVSTDGWQADAHKNLPGFQVLVETYPDADWYLMIDDDTYVVMDNLAQYLEAKNPNEPHFIGRNNYFKGCDGVTQFHTGPGAGTAEHPYIAQGGSGIIISRGAMKKMTKGLNQCIIKYQNCWAGDIRTALCLRDNGVVVSWGDGFYENPPLDEIRFPDDPCSLPNTFHHVLPSQMQTLYEVERENWNFRGTLTTTMDRIFAAFHSSESFVEKDTNRPDGDIEVHNDVETADKCQNLCTKVQFCLAWTFDEIGGHCRLKNRLGEPKSGLKGYTSGVIGGRYTCKRV</sequence>
<dbReference type="EC" id="2.4.1.122" evidence="4"/>
<dbReference type="AlphaFoldDB" id="A0A1Y2CED3"/>
<dbReference type="SUPFAM" id="SSF57414">
    <property type="entry name" value="Hairpin loop containing domain-like"/>
    <property type="match status" value="1"/>
</dbReference>
<evidence type="ECO:0000256" key="2">
    <source>
        <dbReference type="ARBA" id="ARBA00004922"/>
    </source>
</evidence>
<evidence type="ECO:0000256" key="7">
    <source>
        <dbReference type="ARBA" id="ARBA00022692"/>
    </source>
</evidence>
<evidence type="ECO:0000256" key="4">
    <source>
        <dbReference type="ARBA" id="ARBA00012557"/>
    </source>
</evidence>
<dbReference type="InterPro" id="IPR003378">
    <property type="entry name" value="Fringe-like_glycosylTrfase"/>
</dbReference>
<dbReference type="Proteomes" id="UP000193642">
    <property type="component" value="Unassembled WGS sequence"/>
</dbReference>
<keyword evidence="7" id="KW-0812">Transmembrane</keyword>
<keyword evidence="16" id="KW-1185">Reference proteome</keyword>
<evidence type="ECO:0000259" key="13">
    <source>
        <dbReference type="Pfam" id="PF00024"/>
    </source>
</evidence>
<evidence type="ECO:0000256" key="9">
    <source>
        <dbReference type="ARBA" id="ARBA00022968"/>
    </source>
</evidence>
<evidence type="ECO:0000256" key="8">
    <source>
        <dbReference type="ARBA" id="ARBA00022741"/>
    </source>
</evidence>
<gene>
    <name evidence="15" type="ORF">BCR33DRAFT_716494</name>
</gene>
<evidence type="ECO:0000313" key="16">
    <source>
        <dbReference type="Proteomes" id="UP000193642"/>
    </source>
</evidence>
<keyword evidence="10" id="KW-1133">Transmembrane helix</keyword>
<keyword evidence="5" id="KW-0328">Glycosyltransferase</keyword>
<evidence type="ECO:0000256" key="3">
    <source>
        <dbReference type="ARBA" id="ARBA00006462"/>
    </source>
</evidence>
<feature type="signal peptide" evidence="12">
    <location>
        <begin position="1"/>
        <end position="23"/>
    </location>
</feature>
<dbReference type="Pfam" id="PF02434">
    <property type="entry name" value="Fringe"/>
    <property type="match status" value="1"/>
</dbReference>
<evidence type="ECO:0000256" key="10">
    <source>
        <dbReference type="ARBA" id="ARBA00022989"/>
    </source>
</evidence>
<evidence type="ECO:0000256" key="1">
    <source>
        <dbReference type="ARBA" id="ARBA00004606"/>
    </source>
</evidence>
<proteinExistence type="inferred from homology"/>
<keyword evidence="11" id="KW-0472">Membrane</keyword>
<dbReference type="GO" id="GO:0016263">
    <property type="term" value="F:glycoprotein-N-acetylgalactosamine 3-beta-galactosyltransferase activity"/>
    <property type="evidence" value="ECO:0007669"/>
    <property type="project" value="UniProtKB-EC"/>
</dbReference>
<feature type="domain" description="Fringe-like glycosyltransferase" evidence="14">
    <location>
        <begin position="193"/>
        <end position="279"/>
    </location>
</feature>
<evidence type="ECO:0000313" key="15">
    <source>
        <dbReference type="EMBL" id="ORY45164.1"/>
    </source>
</evidence>
<dbReference type="PANTHER" id="PTHR23033:SF47">
    <property type="entry name" value="APPLE DOMAIN-CONTAINING PROTEIN-RELATED"/>
    <property type="match status" value="1"/>
</dbReference>
<comment type="similarity">
    <text evidence="3">Belongs to the glycosyltransferase 31 family. Beta3-Gal-T subfamily.</text>
</comment>
<dbReference type="Pfam" id="PF00024">
    <property type="entry name" value="PAN_1"/>
    <property type="match status" value="1"/>
</dbReference>
<dbReference type="OrthoDB" id="414175at2759"/>
<dbReference type="PANTHER" id="PTHR23033">
    <property type="entry name" value="BETA1,3-GALACTOSYLTRANSFERASE"/>
    <property type="match status" value="1"/>
</dbReference>
<accession>A0A1Y2CED3</accession>
<comment type="caution">
    <text evidence="15">The sequence shown here is derived from an EMBL/GenBank/DDBJ whole genome shotgun (WGS) entry which is preliminary data.</text>
</comment>
<evidence type="ECO:0000256" key="11">
    <source>
        <dbReference type="ARBA" id="ARBA00023136"/>
    </source>
</evidence>
<dbReference type="EMBL" id="MCGO01000020">
    <property type="protein sequence ID" value="ORY45164.1"/>
    <property type="molecule type" value="Genomic_DNA"/>
</dbReference>
<evidence type="ECO:0000256" key="6">
    <source>
        <dbReference type="ARBA" id="ARBA00022679"/>
    </source>
</evidence>
<feature type="chain" id="PRO_5010993254" description="N-acetylgalactosaminide beta-1,3-galactosyltransferase" evidence="12">
    <location>
        <begin position="24"/>
        <end position="450"/>
    </location>
</feature>
<dbReference type="InterPro" id="IPR003609">
    <property type="entry name" value="Pan_app"/>
</dbReference>
<feature type="domain" description="Apple" evidence="13">
    <location>
        <begin position="384"/>
        <end position="443"/>
    </location>
</feature>
<keyword evidence="6" id="KW-0808">Transferase</keyword>
<dbReference type="Gene3D" id="3.50.4.10">
    <property type="entry name" value="Hepatocyte Growth Factor"/>
    <property type="match status" value="1"/>
</dbReference>
<keyword evidence="9" id="KW-0735">Signal-anchor</keyword>
<organism evidence="15 16">
    <name type="scientific">Rhizoclosmatium globosum</name>
    <dbReference type="NCBI Taxonomy" id="329046"/>
    <lineage>
        <taxon>Eukaryota</taxon>
        <taxon>Fungi</taxon>
        <taxon>Fungi incertae sedis</taxon>
        <taxon>Chytridiomycota</taxon>
        <taxon>Chytridiomycota incertae sedis</taxon>
        <taxon>Chytridiomycetes</taxon>
        <taxon>Chytridiales</taxon>
        <taxon>Chytriomycetaceae</taxon>
        <taxon>Rhizoclosmatium</taxon>
    </lineage>
</organism>
<dbReference type="GO" id="GO:0000166">
    <property type="term" value="F:nucleotide binding"/>
    <property type="evidence" value="ECO:0007669"/>
    <property type="project" value="UniProtKB-KW"/>
</dbReference>
<keyword evidence="12" id="KW-0732">Signal</keyword>
<dbReference type="Gene3D" id="3.90.550.50">
    <property type="match status" value="1"/>
</dbReference>
<evidence type="ECO:0000259" key="14">
    <source>
        <dbReference type="Pfam" id="PF02434"/>
    </source>
</evidence>